<dbReference type="EMBL" id="DWYC01000068">
    <property type="protein sequence ID" value="HJB57454.1"/>
    <property type="molecule type" value="Genomic_DNA"/>
</dbReference>
<dbReference type="Pfam" id="PF01171">
    <property type="entry name" value="ATP_bind_3"/>
    <property type="match status" value="1"/>
</dbReference>
<keyword evidence="3 8" id="KW-0436">Ligase</keyword>
<dbReference type="SMART" id="SM00977">
    <property type="entry name" value="TilS_C"/>
    <property type="match status" value="1"/>
</dbReference>
<evidence type="ECO:0000256" key="7">
    <source>
        <dbReference type="ARBA" id="ARBA00048539"/>
    </source>
</evidence>
<evidence type="ECO:0000256" key="4">
    <source>
        <dbReference type="ARBA" id="ARBA00022694"/>
    </source>
</evidence>
<reference evidence="10" key="2">
    <citation type="submission" date="2021-04" db="EMBL/GenBank/DDBJ databases">
        <authorList>
            <person name="Gilroy R."/>
        </authorList>
    </citation>
    <scope>NUCLEOTIDE SEQUENCE</scope>
    <source>
        <strain evidence="10">CHK189-11263</strain>
    </source>
</reference>
<evidence type="ECO:0000256" key="3">
    <source>
        <dbReference type="ARBA" id="ARBA00022598"/>
    </source>
</evidence>
<evidence type="ECO:0000256" key="6">
    <source>
        <dbReference type="ARBA" id="ARBA00022840"/>
    </source>
</evidence>
<comment type="subcellular location">
    <subcellularLocation>
        <location evidence="1 8">Cytoplasm</location>
    </subcellularLocation>
</comment>
<evidence type="ECO:0000256" key="1">
    <source>
        <dbReference type="ARBA" id="ARBA00004496"/>
    </source>
</evidence>
<organism evidence="10 11">
    <name type="scientific">Candidatus Flavonifractor intestinipullorum</name>
    <dbReference type="NCBI Taxonomy" id="2838587"/>
    <lineage>
        <taxon>Bacteria</taxon>
        <taxon>Bacillati</taxon>
        <taxon>Bacillota</taxon>
        <taxon>Clostridia</taxon>
        <taxon>Eubacteriales</taxon>
        <taxon>Oscillospiraceae</taxon>
        <taxon>Flavonifractor</taxon>
    </lineage>
</organism>
<dbReference type="InterPro" id="IPR012796">
    <property type="entry name" value="Lysidine-tRNA-synth_C"/>
</dbReference>
<evidence type="ECO:0000313" key="11">
    <source>
        <dbReference type="Proteomes" id="UP000824208"/>
    </source>
</evidence>
<dbReference type="HAMAP" id="MF_01161">
    <property type="entry name" value="tRNA_Ile_lys_synt"/>
    <property type="match status" value="1"/>
</dbReference>
<proteinExistence type="inferred from homology"/>
<dbReference type="GO" id="GO:0005737">
    <property type="term" value="C:cytoplasm"/>
    <property type="evidence" value="ECO:0007669"/>
    <property type="project" value="UniProtKB-SubCell"/>
</dbReference>
<evidence type="ECO:0000313" key="10">
    <source>
        <dbReference type="EMBL" id="HJB57454.1"/>
    </source>
</evidence>
<dbReference type="InterPro" id="IPR014729">
    <property type="entry name" value="Rossmann-like_a/b/a_fold"/>
</dbReference>
<dbReference type="GO" id="GO:0005524">
    <property type="term" value="F:ATP binding"/>
    <property type="evidence" value="ECO:0007669"/>
    <property type="project" value="UniProtKB-UniRule"/>
</dbReference>
<dbReference type="SUPFAM" id="SSF56037">
    <property type="entry name" value="PheT/TilS domain"/>
    <property type="match status" value="1"/>
</dbReference>
<comment type="catalytic activity">
    <reaction evidence="7 8">
        <text>cytidine(34) in tRNA(Ile2) + L-lysine + ATP = lysidine(34) in tRNA(Ile2) + AMP + diphosphate + H(+)</text>
        <dbReference type="Rhea" id="RHEA:43744"/>
        <dbReference type="Rhea" id="RHEA-COMP:10625"/>
        <dbReference type="Rhea" id="RHEA-COMP:10670"/>
        <dbReference type="ChEBI" id="CHEBI:15378"/>
        <dbReference type="ChEBI" id="CHEBI:30616"/>
        <dbReference type="ChEBI" id="CHEBI:32551"/>
        <dbReference type="ChEBI" id="CHEBI:33019"/>
        <dbReference type="ChEBI" id="CHEBI:82748"/>
        <dbReference type="ChEBI" id="CHEBI:83665"/>
        <dbReference type="ChEBI" id="CHEBI:456215"/>
        <dbReference type="EC" id="6.3.4.19"/>
    </reaction>
</comment>
<feature type="domain" description="Lysidine-tRNA(Ile) synthetase C-terminal" evidence="9">
    <location>
        <begin position="374"/>
        <end position="444"/>
    </location>
</feature>
<comment type="caution">
    <text evidence="10">The sequence shown here is derived from an EMBL/GenBank/DDBJ whole genome shotgun (WGS) entry which is preliminary data.</text>
</comment>
<protein>
    <recommendedName>
        <fullName evidence="8">tRNA(Ile)-lysidine synthase</fullName>
        <ecNumber evidence="8">6.3.4.19</ecNumber>
    </recommendedName>
    <alternativeName>
        <fullName evidence="8">tRNA(Ile)-2-lysyl-cytidine synthase</fullName>
    </alternativeName>
    <alternativeName>
        <fullName evidence="8">tRNA(Ile)-lysidine synthetase</fullName>
    </alternativeName>
</protein>
<sequence length="463" mass="50804">MLEQVENLIAEYAMLPPGGTVLCAVSGGADSVCLLHLLRERAGRGEFSLAAAHYDHRLRGEDSTADAQFVENLCKMWTIPLYLGSGDVAGEARRRGKGVEETARAMRYAFLEEAAAQAGADVIATAHNADDNAETLLLHLVRGTGLQGLAGIPPRRGKVVRPLLTVTRAEIRAYLEKNGLTWREDGSNADERYARNYLRAQVMPRLRELNPRLEESLSRTARLLRADRDFLNAQAFQVAQNARWAEDDLVIEARYIAQAPAAIAPRAVRQILSQMGGEGASCTAAHLEAVVDLARGADPSAMVDLPGGLMVQRVYRELLFTTREEAETFPPTALVPEGEVWPEGALYGCRCRRSVCPQAPGGDTYYIAAFQGTPVLRPRQTGDHLQRPGRPRRRIKKLLIDEKIPRRDRERLPVLADEGGVIALAGFGPEAARLARAGEAAWEITFLPGNREKGCMDYAGTRH</sequence>
<dbReference type="Proteomes" id="UP000824208">
    <property type="component" value="Unassembled WGS sequence"/>
</dbReference>
<keyword evidence="6 8" id="KW-0067">ATP-binding</keyword>
<dbReference type="Gene3D" id="3.40.50.620">
    <property type="entry name" value="HUPs"/>
    <property type="match status" value="1"/>
</dbReference>
<accession>A0A9D2MC05</accession>
<dbReference type="SUPFAM" id="SSF52402">
    <property type="entry name" value="Adenine nucleotide alpha hydrolases-like"/>
    <property type="match status" value="1"/>
</dbReference>
<dbReference type="Pfam" id="PF11734">
    <property type="entry name" value="TilS_C"/>
    <property type="match status" value="1"/>
</dbReference>
<dbReference type="InterPro" id="IPR012795">
    <property type="entry name" value="tRNA_Ile_lys_synt_N"/>
</dbReference>
<gene>
    <name evidence="8 10" type="primary">tilS</name>
    <name evidence="10" type="ORF">H9714_07875</name>
</gene>
<dbReference type="GO" id="GO:0032267">
    <property type="term" value="F:tRNA(Ile)-lysidine synthase activity"/>
    <property type="evidence" value="ECO:0007669"/>
    <property type="project" value="UniProtKB-EC"/>
</dbReference>
<dbReference type="InterPro" id="IPR012094">
    <property type="entry name" value="tRNA_Ile_lys_synt"/>
</dbReference>
<dbReference type="SUPFAM" id="SSF82829">
    <property type="entry name" value="MesJ substrate recognition domain-like"/>
    <property type="match status" value="1"/>
</dbReference>
<keyword evidence="2 8" id="KW-0963">Cytoplasm</keyword>
<dbReference type="InterPro" id="IPR011063">
    <property type="entry name" value="TilS/TtcA_N"/>
</dbReference>
<dbReference type="NCBIfam" id="TIGR02432">
    <property type="entry name" value="lysidine_TilS_N"/>
    <property type="match status" value="1"/>
</dbReference>
<dbReference type="Gene3D" id="3.30.465.60">
    <property type="match status" value="1"/>
</dbReference>
<keyword evidence="5 8" id="KW-0547">Nucleotide-binding</keyword>
<dbReference type="EC" id="6.3.4.19" evidence="8"/>
<dbReference type="AlphaFoldDB" id="A0A9D2MC05"/>
<evidence type="ECO:0000259" key="9">
    <source>
        <dbReference type="SMART" id="SM00977"/>
    </source>
</evidence>
<dbReference type="PANTHER" id="PTHR43033:SF1">
    <property type="entry name" value="TRNA(ILE)-LYSIDINE SYNTHASE-RELATED"/>
    <property type="match status" value="1"/>
</dbReference>
<keyword evidence="4 8" id="KW-0819">tRNA processing</keyword>
<comment type="similarity">
    <text evidence="8">Belongs to the tRNA(Ile)-lysidine synthase family.</text>
</comment>
<comment type="domain">
    <text evidence="8">The N-terminal region contains the highly conserved SGGXDS motif, predicted to be a P-loop motif involved in ATP binding.</text>
</comment>
<dbReference type="CDD" id="cd01992">
    <property type="entry name" value="TilS_N"/>
    <property type="match status" value="1"/>
</dbReference>
<name>A0A9D2MC05_9FIRM</name>
<dbReference type="PANTHER" id="PTHR43033">
    <property type="entry name" value="TRNA(ILE)-LYSIDINE SYNTHASE-RELATED"/>
    <property type="match status" value="1"/>
</dbReference>
<evidence type="ECO:0000256" key="2">
    <source>
        <dbReference type="ARBA" id="ARBA00022490"/>
    </source>
</evidence>
<evidence type="ECO:0000256" key="8">
    <source>
        <dbReference type="HAMAP-Rule" id="MF_01161"/>
    </source>
</evidence>
<dbReference type="NCBIfam" id="TIGR02433">
    <property type="entry name" value="lysidine_TilS_C"/>
    <property type="match status" value="1"/>
</dbReference>
<dbReference type="GO" id="GO:0006400">
    <property type="term" value="P:tRNA modification"/>
    <property type="evidence" value="ECO:0007669"/>
    <property type="project" value="UniProtKB-UniRule"/>
</dbReference>
<reference evidence="10" key="1">
    <citation type="journal article" date="2021" name="PeerJ">
        <title>Extensive microbial diversity within the chicken gut microbiome revealed by metagenomics and culture.</title>
        <authorList>
            <person name="Gilroy R."/>
            <person name="Ravi A."/>
            <person name="Getino M."/>
            <person name="Pursley I."/>
            <person name="Horton D.L."/>
            <person name="Alikhan N.F."/>
            <person name="Baker D."/>
            <person name="Gharbi K."/>
            <person name="Hall N."/>
            <person name="Watson M."/>
            <person name="Adriaenssens E.M."/>
            <person name="Foster-Nyarko E."/>
            <person name="Jarju S."/>
            <person name="Secka A."/>
            <person name="Antonio M."/>
            <person name="Oren A."/>
            <person name="Chaudhuri R.R."/>
            <person name="La Ragione R."/>
            <person name="Hildebrand F."/>
            <person name="Pallen M.J."/>
        </authorList>
    </citation>
    <scope>NUCLEOTIDE SEQUENCE</scope>
    <source>
        <strain evidence="10">CHK189-11263</strain>
    </source>
</reference>
<feature type="binding site" evidence="8">
    <location>
        <begin position="26"/>
        <end position="31"/>
    </location>
    <ligand>
        <name>ATP</name>
        <dbReference type="ChEBI" id="CHEBI:30616"/>
    </ligand>
</feature>
<comment type="function">
    <text evidence="8">Ligates lysine onto the cytidine present at position 34 of the AUA codon-specific tRNA(Ile) that contains the anticodon CAU, in an ATP-dependent manner. Cytidine is converted to lysidine, thus changing the amino acid specificity of the tRNA from methionine to isoleucine.</text>
</comment>
<evidence type="ECO:0000256" key="5">
    <source>
        <dbReference type="ARBA" id="ARBA00022741"/>
    </source>
</evidence>